<organism evidence="3 4">
    <name type="scientific">Saccharopolyspora taberi</name>
    <dbReference type="NCBI Taxonomy" id="60895"/>
    <lineage>
        <taxon>Bacteria</taxon>
        <taxon>Bacillati</taxon>
        <taxon>Actinomycetota</taxon>
        <taxon>Actinomycetes</taxon>
        <taxon>Pseudonocardiales</taxon>
        <taxon>Pseudonocardiaceae</taxon>
        <taxon>Saccharopolyspora</taxon>
    </lineage>
</organism>
<feature type="domain" description="Phytase-like" evidence="2">
    <location>
        <begin position="50"/>
        <end position="350"/>
    </location>
</feature>
<feature type="signal peptide" evidence="1">
    <location>
        <begin position="1"/>
        <end position="29"/>
    </location>
</feature>
<dbReference type="EMBL" id="BAAAUX010000045">
    <property type="protein sequence ID" value="GAA2822062.1"/>
    <property type="molecule type" value="Genomic_DNA"/>
</dbReference>
<comment type="caution">
    <text evidence="3">The sequence shown here is derived from an EMBL/GenBank/DDBJ whole genome shotgun (WGS) entry which is preliminary data.</text>
</comment>
<evidence type="ECO:0000256" key="1">
    <source>
        <dbReference type="SAM" id="SignalP"/>
    </source>
</evidence>
<evidence type="ECO:0000313" key="3">
    <source>
        <dbReference type="EMBL" id="GAA2822062.1"/>
    </source>
</evidence>
<dbReference type="SUPFAM" id="SSF75011">
    <property type="entry name" value="3-carboxy-cis,cis-mucoante lactonizing enzyme"/>
    <property type="match status" value="1"/>
</dbReference>
<dbReference type="Pfam" id="PF13449">
    <property type="entry name" value="Phytase-like"/>
    <property type="match status" value="1"/>
</dbReference>
<gene>
    <name evidence="3" type="ORF">GCM10010470_66680</name>
</gene>
<proteinExistence type="predicted"/>
<evidence type="ECO:0000259" key="2">
    <source>
        <dbReference type="Pfam" id="PF13449"/>
    </source>
</evidence>
<keyword evidence="4" id="KW-1185">Reference proteome</keyword>
<dbReference type="Proteomes" id="UP001500979">
    <property type="component" value="Unassembled WGS sequence"/>
</dbReference>
<protein>
    <submittedName>
        <fullName evidence="3">Esterase-like activity of phytase family protein</fullName>
    </submittedName>
</protein>
<reference evidence="3 4" key="1">
    <citation type="journal article" date="2019" name="Int. J. Syst. Evol. Microbiol.">
        <title>The Global Catalogue of Microorganisms (GCM) 10K type strain sequencing project: providing services to taxonomists for standard genome sequencing and annotation.</title>
        <authorList>
            <consortium name="The Broad Institute Genomics Platform"/>
            <consortium name="The Broad Institute Genome Sequencing Center for Infectious Disease"/>
            <person name="Wu L."/>
            <person name="Ma J."/>
        </authorList>
    </citation>
    <scope>NUCLEOTIDE SEQUENCE [LARGE SCALE GENOMIC DNA]</scope>
    <source>
        <strain evidence="3 4">JCM 9383</strain>
    </source>
</reference>
<sequence>MLWLMRIKHAVTGLFAVALAMSAAAPAHAEDRVRLLGETTLPHAMDYEGTTVGGLSGIDFDPRTGRYALISDDRSDRQPARAYTADVPLSADGLGPVRLTEVRTLLRPDGTPYPKGTVDPEDVRWDQWNGNLWWSSEGERAAQLIDPSIRAAHQDGSFAGELPLAPNLAMRPETGPKQNEVLEGLTFAAGGGLVVGAMEGPLIEDGESPTTEHGALSRITLQNRSGEVVRQVAYPLDEVFAPSPTGGFSNNGVTAILADGQDPLRYLVMERSFVTGVGNSVRIYEVDLRGATDVQDVESLAQEQVRPVRKTLLADLSEFGLSTVDNVEGMTWGPQVDGARTLVLVSDDNFSPEQTTQVIALALK</sequence>
<name>A0ABN3VNC9_9PSEU</name>
<accession>A0ABN3VNC9</accession>
<evidence type="ECO:0000313" key="4">
    <source>
        <dbReference type="Proteomes" id="UP001500979"/>
    </source>
</evidence>
<keyword evidence="1" id="KW-0732">Signal</keyword>
<feature type="chain" id="PRO_5045903480" evidence="1">
    <location>
        <begin position="30"/>
        <end position="364"/>
    </location>
</feature>
<dbReference type="InterPro" id="IPR027372">
    <property type="entry name" value="Phytase-like_dom"/>
</dbReference>